<dbReference type="Proteomes" id="UP000095286">
    <property type="component" value="Unplaced"/>
</dbReference>
<accession>A0AC35TFS2</accession>
<evidence type="ECO:0000313" key="1">
    <source>
        <dbReference type="Proteomes" id="UP000095286"/>
    </source>
</evidence>
<evidence type="ECO:0000313" key="2">
    <source>
        <dbReference type="WBParaSite" id="RSKR_0000008900.1"/>
    </source>
</evidence>
<dbReference type="WBParaSite" id="RSKR_0000008900.1">
    <property type="protein sequence ID" value="RSKR_0000008900.1"/>
    <property type="gene ID" value="RSKR_0000008900"/>
</dbReference>
<name>A0AC35TFS2_9BILA</name>
<organism evidence="1 2">
    <name type="scientific">Rhabditophanes sp. KR3021</name>
    <dbReference type="NCBI Taxonomy" id="114890"/>
    <lineage>
        <taxon>Eukaryota</taxon>
        <taxon>Metazoa</taxon>
        <taxon>Ecdysozoa</taxon>
        <taxon>Nematoda</taxon>
        <taxon>Chromadorea</taxon>
        <taxon>Rhabditida</taxon>
        <taxon>Tylenchina</taxon>
        <taxon>Panagrolaimomorpha</taxon>
        <taxon>Strongyloidoidea</taxon>
        <taxon>Alloionematidae</taxon>
        <taxon>Rhabditophanes</taxon>
    </lineage>
</organism>
<reference evidence="2" key="1">
    <citation type="submission" date="2016-11" db="UniProtKB">
        <authorList>
            <consortium name="WormBaseParasite"/>
        </authorList>
    </citation>
    <scope>IDENTIFICATION</scope>
    <source>
        <strain evidence="2">KR3021</strain>
    </source>
</reference>
<sequence length="448" mass="50993">MECKVCIVRDIGMDRIRLRHGSVRIDKEGDDYSDLGLIVEYGNYRKRFNLNNNIRSIRKAGERDMTTISIINPMTIICISSPHQYQIENFITNISCIKNGNFNEMHEYRLVNVNKMPMRREISTTKDWQGFIPSIYLTTLVIYQTPFDATFIKIGTAMNLKTLIMDEVLPRSGEFYFPNSFLFCLSRMNGLTHYELKNNTLTTGCRLSADFCDKLMEVLSEQISVLSLFNNNLTRMPKGIGRLVRLRDFDFSDNLCITVPGELAKLKVLDKLKLASLVPMIFLPASLFKGPFHINELYLRTFQSMADIEASDSHVLRTYLERCECVDLIDIHAEGLAKPPTLLEICGKVMNGNGLANNLPSHLDDWLESFVECDVCGIAIPDSYHRCSFMTSRLGVLATTIYGNHNYINTPIAVLIKTCKCCAKASLIRKTIHNVYGEIVNNFEVPQN</sequence>
<protein>
    <submittedName>
        <fullName evidence="2">Leucine-rich repeat protein 1</fullName>
    </submittedName>
</protein>
<proteinExistence type="predicted"/>